<keyword evidence="7" id="KW-1185">Reference proteome</keyword>
<accession>A0A7G1KFB1</accession>
<organism evidence="6 7">
    <name type="scientific">Nocardia wallacei</name>
    <dbReference type="NCBI Taxonomy" id="480035"/>
    <lineage>
        <taxon>Bacteria</taxon>
        <taxon>Bacillati</taxon>
        <taxon>Actinomycetota</taxon>
        <taxon>Actinomycetes</taxon>
        <taxon>Mycobacteriales</taxon>
        <taxon>Nocardiaceae</taxon>
        <taxon>Nocardia</taxon>
    </lineage>
</organism>
<evidence type="ECO:0000259" key="5">
    <source>
        <dbReference type="PROSITE" id="PS50937"/>
    </source>
</evidence>
<dbReference type="GO" id="GO:0003677">
    <property type="term" value="F:DNA binding"/>
    <property type="evidence" value="ECO:0007669"/>
    <property type="project" value="UniProtKB-KW"/>
</dbReference>
<sequence length="144" mass="15568">MNKSPESFGIATVAARFGLPISTLHYWERQGLLVPDRRAGRRHYPRDQVDRIALIKLWRATGRLALADIAALLDGGTGPDWRATVAARMSAIRAEMDTLATAHDYLSGLLECRHPGNPADCPAFRAASTGCGGTASTPPTTEKR</sequence>
<name>A0A7G1KFB1_9NOCA</name>
<dbReference type="RefSeq" id="WP_187687111.1">
    <property type="nucleotide sequence ID" value="NZ_AP023396.1"/>
</dbReference>
<dbReference type="SUPFAM" id="SSF46955">
    <property type="entry name" value="Putative DNA-binding domain"/>
    <property type="match status" value="1"/>
</dbReference>
<dbReference type="Gene3D" id="1.10.1660.10">
    <property type="match status" value="1"/>
</dbReference>
<dbReference type="PANTHER" id="PTHR30204:SF69">
    <property type="entry name" value="MERR-FAMILY TRANSCRIPTIONAL REGULATOR"/>
    <property type="match status" value="1"/>
</dbReference>
<reference evidence="6 7" key="1">
    <citation type="submission" date="2020-08" db="EMBL/GenBank/DDBJ databases">
        <title>Genome Sequencing of Nocardia wallacei strain FMUON74 and assembly.</title>
        <authorList>
            <person name="Toyokawa M."/>
            <person name="Uesaka K."/>
        </authorList>
    </citation>
    <scope>NUCLEOTIDE SEQUENCE [LARGE SCALE GENOMIC DNA]</scope>
    <source>
        <strain evidence="6 7">FMUON74</strain>
    </source>
</reference>
<evidence type="ECO:0000313" key="7">
    <source>
        <dbReference type="Proteomes" id="UP000516173"/>
    </source>
</evidence>
<dbReference type="PANTHER" id="PTHR30204">
    <property type="entry name" value="REDOX-CYCLING DRUG-SENSING TRANSCRIPTIONAL ACTIVATOR SOXR"/>
    <property type="match status" value="1"/>
</dbReference>
<feature type="domain" description="HTH merR-type" evidence="5">
    <location>
        <begin position="7"/>
        <end position="75"/>
    </location>
</feature>
<dbReference type="InterPro" id="IPR009061">
    <property type="entry name" value="DNA-bd_dom_put_sf"/>
</dbReference>
<dbReference type="AlphaFoldDB" id="A0A7G1KFB1"/>
<keyword evidence="2" id="KW-0805">Transcription regulation</keyword>
<dbReference type="PROSITE" id="PS50937">
    <property type="entry name" value="HTH_MERR_2"/>
    <property type="match status" value="1"/>
</dbReference>
<dbReference type="EMBL" id="AP023396">
    <property type="protein sequence ID" value="BCK53601.1"/>
    <property type="molecule type" value="Genomic_DNA"/>
</dbReference>
<evidence type="ECO:0000313" key="6">
    <source>
        <dbReference type="EMBL" id="BCK53601.1"/>
    </source>
</evidence>
<dbReference type="KEGG" id="nwl:NWFMUON74_13730"/>
<proteinExistence type="predicted"/>
<dbReference type="InterPro" id="IPR000551">
    <property type="entry name" value="MerR-type_HTH_dom"/>
</dbReference>
<evidence type="ECO:0000256" key="4">
    <source>
        <dbReference type="ARBA" id="ARBA00023163"/>
    </source>
</evidence>
<dbReference type="GeneID" id="80345969"/>
<evidence type="ECO:0000256" key="1">
    <source>
        <dbReference type="ARBA" id="ARBA00022491"/>
    </source>
</evidence>
<keyword evidence="1" id="KW-0678">Repressor</keyword>
<dbReference type="CDD" id="cd00592">
    <property type="entry name" value="HTH_MerR-like"/>
    <property type="match status" value="1"/>
</dbReference>
<dbReference type="Pfam" id="PF13411">
    <property type="entry name" value="MerR_1"/>
    <property type="match status" value="1"/>
</dbReference>
<keyword evidence="4" id="KW-0804">Transcription</keyword>
<evidence type="ECO:0000256" key="3">
    <source>
        <dbReference type="ARBA" id="ARBA00023125"/>
    </source>
</evidence>
<dbReference type="Proteomes" id="UP000516173">
    <property type="component" value="Chromosome"/>
</dbReference>
<dbReference type="GO" id="GO:0003700">
    <property type="term" value="F:DNA-binding transcription factor activity"/>
    <property type="evidence" value="ECO:0007669"/>
    <property type="project" value="InterPro"/>
</dbReference>
<keyword evidence="3" id="KW-0238">DNA-binding</keyword>
<dbReference type="InterPro" id="IPR047057">
    <property type="entry name" value="MerR_fam"/>
</dbReference>
<gene>
    <name evidence="6" type="ORF">NWFMUON74_13730</name>
</gene>
<evidence type="ECO:0000256" key="2">
    <source>
        <dbReference type="ARBA" id="ARBA00023015"/>
    </source>
</evidence>
<dbReference type="SMART" id="SM00422">
    <property type="entry name" value="HTH_MERR"/>
    <property type="match status" value="1"/>
</dbReference>
<protein>
    <submittedName>
        <fullName evidence="6">MerR family transcriptional regulator</fullName>
    </submittedName>
</protein>